<evidence type="ECO:0000256" key="1">
    <source>
        <dbReference type="ARBA" id="ARBA00022801"/>
    </source>
</evidence>
<evidence type="ECO:0000313" key="4">
    <source>
        <dbReference type="EMBL" id="GMF34452.1"/>
    </source>
</evidence>
<feature type="region of interest" description="Disordered" evidence="2">
    <location>
        <begin position="278"/>
        <end position="344"/>
    </location>
</feature>
<dbReference type="EMBL" id="BSXT01000809">
    <property type="protein sequence ID" value="GMF34452.1"/>
    <property type="molecule type" value="Genomic_DNA"/>
</dbReference>
<comment type="caution">
    <text evidence="4">The sequence shown here is derived from an EMBL/GenBank/DDBJ whole genome shotgun (WGS) entry which is preliminary data.</text>
</comment>
<protein>
    <submittedName>
        <fullName evidence="4">Unnamed protein product</fullName>
    </submittedName>
</protein>
<dbReference type="GO" id="GO:0004190">
    <property type="term" value="F:aspartic-type endopeptidase activity"/>
    <property type="evidence" value="ECO:0007669"/>
    <property type="project" value="InterPro"/>
</dbReference>
<sequence length="377" mass="41039">MRAVKARHRTLKNEFVPDVASLFRANLKMDLSVDDCYARIFRYYEDFNGIVENNGLQDLIGAREEDDASTVGGAGYKNRMRARCRPLAARYLAPAGSVQVNGLLEVHYLSDTGADESVIPRSGVEALAFVQPTLQIETLTSPVKLEMAAGRRLMCTEEDSLDLELSIIAGSVSMRSVPCLIFGGGGDELLLGRDALEPSPGKAVLCFLFPGHSHNVADRVIACSRNATQGLNLYTPMYLLKELNKRVTIWPEWDKSSPTQSSDLLWTRAAPKRRLPEEAIEDIGESNDGSGVSDRCVGTAWEPSPTPTAPDSAEEELPSGDGSSNATSSVSDGSTDIPVVSPPPQQIEFSSWDILEEYMSNYQAQTLQVSVALLSSY</sequence>
<dbReference type="Proteomes" id="UP001165121">
    <property type="component" value="Unassembled WGS sequence"/>
</dbReference>
<dbReference type="InterPro" id="IPR021109">
    <property type="entry name" value="Peptidase_aspartic_dom_sf"/>
</dbReference>
<organism evidence="4 5">
    <name type="scientific">Phytophthora fragariaefolia</name>
    <dbReference type="NCBI Taxonomy" id="1490495"/>
    <lineage>
        <taxon>Eukaryota</taxon>
        <taxon>Sar</taxon>
        <taxon>Stramenopiles</taxon>
        <taxon>Oomycota</taxon>
        <taxon>Peronosporomycetes</taxon>
        <taxon>Peronosporales</taxon>
        <taxon>Peronosporaceae</taxon>
        <taxon>Phytophthora</taxon>
    </lineage>
</organism>
<dbReference type="AlphaFoldDB" id="A0A9W6X9U9"/>
<dbReference type="PROSITE" id="PS50175">
    <property type="entry name" value="ASP_PROT_RETROV"/>
    <property type="match status" value="1"/>
</dbReference>
<evidence type="ECO:0000256" key="2">
    <source>
        <dbReference type="SAM" id="MobiDB-lite"/>
    </source>
</evidence>
<accession>A0A9W6X9U9</accession>
<gene>
    <name evidence="4" type="ORF">Pfra01_000886100</name>
</gene>
<name>A0A9W6X9U9_9STRA</name>
<dbReference type="InterPro" id="IPR001995">
    <property type="entry name" value="Peptidase_A2_cat"/>
</dbReference>
<dbReference type="Gene3D" id="2.40.70.10">
    <property type="entry name" value="Acid Proteases"/>
    <property type="match status" value="1"/>
</dbReference>
<evidence type="ECO:0000313" key="5">
    <source>
        <dbReference type="Proteomes" id="UP001165121"/>
    </source>
</evidence>
<feature type="domain" description="Peptidase A2" evidence="3">
    <location>
        <begin position="106"/>
        <end position="121"/>
    </location>
</feature>
<proteinExistence type="predicted"/>
<dbReference type="Pfam" id="PF13975">
    <property type="entry name" value="gag-asp_proteas"/>
    <property type="match status" value="1"/>
</dbReference>
<reference evidence="4" key="1">
    <citation type="submission" date="2023-04" db="EMBL/GenBank/DDBJ databases">
        <title>Phytophthora fragariaefolia NBRC 109709.</title>
        <authorList>
            <person name="Ichikawa N."/>
            <person name="Sato H."/>
            <person name="Tonouchi N."/>
        </authorList>
    </citation>
    <scope>NUCLEOTIDE SEQUENCE</scope>
    <source>
        <strain evidence="4">NBRC 109709</strain>
    </source>
</reference>
<keyword evidence="5" id="KW-1185">Reference proteome</keyword>
<dbReference type="GO" id="GO:0006508">
    <property type="term" value="P:proteolysis"/>
    <property type="evidence" value="ECO:0007669"/>
    <property type="project" value="InterPro"/>
</dbReference>
<evidence type="ECO:0000259" key="3">
    <source>
        <dbReference type="PROSITE" id="PS50175"/>
    </source>
</evidence>
<keyword evidence="1" id="KW-0378">Hydrolase</keyword>
<feature type="compositionally biased region" description="Polar residues" evidence="2">
    <location>
        <begin position="321"/>
        <end position="334"/>
    </location>
</feature>